<protein>
    <submittedName>
        <fullName evidence="1">Uncharacterized protein</fullName>
    </submittedName>
</protein>
<reference evidence="1" key="1">
    <citation type="journal article" date="2009" name="Plant Mol. Biol.">
        <title>Insights into corn genes derived from large-scale cDNA sequencing.</title>
        <authorList>
            <person name="Alexandrov N.N."/>
            <person name="Brover V.V."/>
            <person name="Freidin S."/>
            <person name="Troukhan M.E."/>
            <person name="Tatarinova T.V."/>
            <person name="Zhang H."/>
            <person name="Swaller T.J."/>
            <person name="Lu Y.P."/>
            <person name="Bouck J."/>
            <person name="Flavell R.B."/>
            <person name="Feldmann K.A."/>
        </authorList>
    </citation>
    <scope>NUCLEOTIDE SEQUENCE</scope>
</reference>
<name>B6SX22_MAIZE</name>
<evidence type="ECO:0000313" key="1">
    <source>
        <dbReference type="EMBL" id="ACG29405.1"/>
    </source>
</evidence>
<sequence>MDITSGCSPSEYLPCKHYLSVKLKVLLRMICAGVTWPLSLPPG</sequence>
<dbReference type="EMBL" id="EU957287">
    <property type="protein sequence ID" value="ACG29405.1"/>
    <property type="molecule type" value="mRNA"/>
</dbReference>
<accession>B6SX22</accession>
<proteinExistence type="evidence at transcript level"/>
<organism evidence="1">
    <name type="scientific">Zea mays</name>
    <name type="common">Maize</name>
    <dbReference type="NCBI Taxonomy" id="4577"/>
    <lineage>
        <taxon>Eukaryota</taxon>
        <taxon>Viridiplantae</taxon>
        <taxon>Streptophyta</taxon>
        <taxon>Embryophyta</taxon>
        <taxon>Tracheophyta</taxon>
        <taxon>Spermatophyta</taxon>
        <taxon>Magnoliopsida</taxon>
        <taxon>Liliopsida</taxon>
        <taxon>Poales</taxon>
        <taxon>Poaceae</taxon>
        <taxon>PACMAD clade</taxon>
        <taxon>Panicoideae</taxon>
        <taxon>Andropogonodae</taxon>
        <taxon>Andropogoneae</taxon>
        <taxon>Tripsacinae</taxon>
        <taxon>Zea</taxon>
    </lineage>
</organism>
<dbReference type="AlphaFoldDB" id="B6SX22"/>